<evidence type="ECO:0000313" key="1">
    <source>
        <dbReference type="EMBL" id="KAF9522103.1"/>
    </source>
</evidence>
<sequence>MHTTYIYVGHIDITVWKRNASLRTKTSQYLSFRNLRPTHERSSNSCSTFMSNSLVTFHPTPSIFNIHPPLRRQSESTDLHKSSTREPISSKVYIPCSTINVYPVWRGELTNFRGSNWKFEYHHILKPQDPRQSPADDHRVTSRSAWADPASYALICRWRWIWAQYRSNLR</sequence>
<dbReference type="AlphaFoldDB" id="A0A9P6E450"/>
<evidence type="ECO:0000313" key="2">
    <source>
        <dbReference type="Proteomes" id="UP000807306"/>
    </source>
</evidence>
<organism evidence="1 2">
    <name type="scientific">Crepidotus variabilis</name>
    <dbReference type="NCBI Taxonomy" id="179855"/>
    <lineage>
        <taxon>Eukaryota</taxon>
        <taxon>Fungi</taxon>
        <taxon>Dikarya</taxon>
        <taxon>Basidiomycota</taxon>
        <taxon>Agaricomycotina</taxon>
        <taxon>Agaricomycetes</taxon>
        <taxon>Agaricomycetidae</taxon>
        <taxon>Agaricales</taxon>
        <taxon>Agaricineae</taxon>
        <taxon>Crepidotaceae</taxon>
        <taxon>Crepidotus</taxon>
    </lineage>
</organism>
<dbReference type="Proteomes" id="UP000807306">
    <property type="component" value="Unassembled WGS sequence"/>
</dbReference>
<protein>
    <submittedName>
        <fullName evidence="1">Uncharacterized protein</fullName>
    </submittedName>
</protein>
<keyword evidence="2" id="KW-1185">Reference proteome</keyword>
<comment type="caution">
    <text evidence="1">The sequence shown here is derived from an EMBL/GenBank/DDBJ whole genome shotgun (WGS) entry which is preliminary data.</text>
</comment>
<reference evidence="1" key="1">
    <citation type="submission" date="2020-11" db="EMBL/GenBank/DDBJ databases">
        <authorList>
            <consortium name="DOE Joint Genome Institute"/>
            <person name="Ahrendt S."/>
            <person name="Riley R."/>
            <person name="Andreopoulos W."/>
            <person name="Labutti K."/>
            <person name="Pangilinan J."/>
            <person name="Ruiz-Duenas F.J."/>
            <person name="Barrasa J.M."/>
            <person name="Sanchez-Garcia M."/>
            <person name="Camarero S."/>
            <person name="Miyauchi S."/>
            <person name="Serrano A."/>
            <person name="Linde D."/>
            <person name="Babiker R."/>
            <person name="Drula E."/>
            <person name="Ayuso-Fernandez I."/>
            <person name="Pacheco R."/>
            <person name="Padilla G."/>
            <person name="Ferreira P."/>
            <person name="Barriuso J."/>
            <person name="Kellner H."/>
            <person name="Castanera R."/>
            <person name="Alfaro M."/>
            <person name="Ramirez L."/>
            <person name="Pisabarro A.G."/>
            <person name="Kuo A."/>
            <person name="Tritt A."/>
            <person name="Lipzen A."/>
            <person name="He G."/>
            <person name="Yan M."/>
            <person name="Ng V."/>
            <person name="Cullen D."/>
            <person name="Martin F."/>
            <person name="Rosso M.-N."/>
            <person name="Henrissat B."/>
            <person name="Hibbett D."/>
            <person name="Martinez A.T."/>
            <person name="Grigoriev I.V."/>
        </authorList>
    </citation>
    <scope>NUCLEOTIDE SEQUENCE</scope>
    <source>
        <strain evidence="1">CBS 506.95</strain>
    </source>
</reference>
<accession>A0A9P6E450</accession>
<dbReference type="EMBL" id="MU157961">
    <property type="protein sequence ID" value="KAF9522103.1"/>
    <property type="molecule type" value="Genomic_DNA"/>
</dbReference>
<name>A0A9P6E450_9AGAR</name>
<proteinExistence type="predicted"/>
<gene>
    <name evidence="1" type="ORF">CPB83DRAFT_141286</name>
</gene>